<protein>
    <submittedName>
        <fullName evidence="2">Uncharacterized protein</fullName>
    </submittedName>
</protein>
<keyword evidence="1" id="KW-1133">Transmembrane helix</keyword>
<feature type="transmembrane region" description="Helical" evidence="1">
    <location>
        <begin position="12"/>
        <end position="34"/>
    </location>
</feature>
<dbReference type="EMBL" id="BARV01003744">
    <property type="protein sequence ID" value="GAI11107.1"/>
    <property type="molecule type" value="Genomic_DNA"/>
</dbReference>
<comment type="caution">
    <text evidence="2">The sequence shown here is derived from an EMBL/GenBank/DDBJ whole genome shotgun (WGS) entry which is preliminary data.</text>
</comment>
<keyword evidence="1" id="KW-0472">Membrane</keyword>
<dbReference type="EMBL" id="BARW01023504">
    <property type="protein sequence ID" value="GAI96419.1"/>
    <property type="molecule type" value="Genomic_DNA"/>
</dbReference>
<evidence type="ECO:0000313" key="3">
    <source>
        <dbReference type="EMBL" id="GAI96419.1"/>
    </source>
</evidence>
<dbReference type="AlphaFoldDB" id="X1KVJ2"/>
<accession>X1KVJ2</accession>
<keyword evidence="1" id="KW-0812">Transmembrane</keyword>
<evidence type="ECO:0000313" key="2">
    <source>
        <dbReference type="EMBL" id="GAI11107.1"/>
    </source>
</evidence>
<name>X1KVJ2_9ZZZZ</name>
<evidence type="ECO:0000256" key="1">
    <source>
        <dbReference type="SAM" id="Phobius"/>
    </source>
</evidence>
<sequence>MSNHNRIVVIRIVASTMLAIIALAAGVGMTITGLEVPAGWWVVTVLAVGGVVGAEVVGALMRRKGGGDP</sequence>
<feature type="transmembrane region" description="Helical" evidence="1">
    <location>
        <begin position="40"/>
        <end position="61"/>
    </location>
</feature>
<proteinExistence type="predicted"/>
<gene>
    <name evidence="2" type="ORF">S06H3_08755</name>
    <name evidence="3" type="ORF">S12H4_38962</name>
</gene>
<reference evidence="2" key="1">
    <citation type="journal article" date="2014" name="Front. Microbiol.">
        <title>High frequency of phylogenetically diverse reductive dehalogenase-homologous genes in deep subseafloor sedimentary metagenomes.</title>
        <authorList>
            <person name="Kawai M."/>
            <person name="Futagami T."/>
            <person name="Toyoda A."/>
            <person name="Takaki Y."/>
            <person name="Nishi S."/>
            <person name="Hori S."/>
            <person name="Arai W."/>
            <person name="Tsubouchi T."/>
            <person name="Morono Y."/>
            <person name="Uchiyama I."/>
            <person name="Ito T."/>
            <person name="Fujiyama A."/>
            <person name="Inagaki F."/>
            <person name="Takami H."/>
        </authorList>
    </citation>
    <scope>NUCLEOTIDE SEQUENCE</scope>
    <source>
        <strain evidence="2">Expedition CK06-06</strain>
    </source>
</reference>
<organism evidence="2">
    <name type="scientific">marine sediment metagenome</name>
    <dbReference type="NCBI Taxonomy" id="412755"/>
    <lineage>
        <taxon>unclassified sequences</taxon>
        <taxon>metagenomes</taxon>
        <taxon>ecological metagenomes</taxon>
    </lineage>
</organism>